<dbReference type="PANTHER" id="PTHR31645">
    <property type="entry name" value="OLIGOPEPTIDE TRANSPORTER YGL114W-RELATED"/>
    <property type="match status" value="1"/>
</dbReference>
<dbReference type="GeneID" id="92865437"/>
<dbReference type="InterPro" id="IPR004813">
    <property type="entry name" value="OPT"/>
</dbReference>
<evidence type="ECO:0000256" key="6">
    <source>
        <dbReference type="SAM" id="Phobius"/>
    </source>
</evidence>
<proteinExistence type="predicted"/>
<dbReference type="GO" id="GO:0016020">
    <property type="term" value="C:membrane"/>
    <property type="evidence" value="ECO:0007669"/>
    <property type="project" value="UniProtKB-SubCell"/>
</dbReference>
<feature type="transmembrane region" description="Helical" evidence="6">
    <location>
        <begin position="20"/>
        <end position="42"/>
    </location>
</feature>
<feature type="transmembrane region" description="Helical" evidence="6">
    <location>
        <begin position="334"/>
        <end position="367"/>
    </location>
</feature>
<dbReference type="Proteomes" id="UP000283325">
    <property type="component" value="Unassembled WGS sequence"/>
</dbReference>
<dbReference type="NCBIfam" id="TIGR00728">
    <property type="entry name" value="OPT_sfam"/>
    <property type="match status" value="1"/>
</dbReference>
<dbReference type="Proteomes" id="UP000284152">
    <property type="component" value="Unassembled WGS sequence"/>
</dbReference>
<reference evidence="9 10" key="1">
    <citation type="submission" date="2018-08" db="EMBL/GenBank/DDBJ databases">
        <title>A genome reference for cultivated species of the human gut microbiota.</title>
        <authorList>
            <person name="Zou Y."/>
            <person name="Xue W."/>
            <person name="Luo G."/>
        </authorList>
    </citation>
    <scope>NUCLEOTIDE SEQUENCE [LARGE SCALE GENOMIC DNA]</scope>
    <source>
        <strain evidence="8 9">AF36-1BH</strain>
        <strain evidence="7 10">AF42-21</strain>
    </source>
</reference>
<evidence type="ECO:0000313" key="9">
    <source>
        <dbReference type="Proteomes" id="UP000283325"/>
    </source>
</evidence>
<keyword evidence="5 6" id="KW-0472">Membrane</keyword>
<feature type="transmembrane region" description="Helical" evidence="6">
    <location>
        <begin position="571"/>
        <end position="593"/>
    </location>
</feature>
<dbReference type="NCBIfam" id="TIGR00733">
    <property type="entry name" value="OPT family oligopeptide transporter"/>
    <property type="match status" value="1"/>
</dbReference>
<sequence>MNEKNEFKPYIPADRVMPELTVTSIVMGMLLAVIFGAANAYLGLRVGMTVSASIPAAVISMGVIRVIMKRNSILESNMVQTIGSAGESLAAGAIFTMPALFLWAEEGLCDMPSLVEITLIALCGGVLGVLFMVPLRNALIVKEHETLLYPEGTACADVLLAGEEGGANASTVFSGMGLAAAFKFVVDGLKVLPSDVAFAFKSFKGEIGMEVYPALLGVGYIVGPQIASYMFVGSVIGWMVIIPLICLFGPDTWLYPADVGTTIADLYAAGGAAKIWSTYVKYIGAGAIATGGIISLIKSLPLIITTFRDSIKSMKGGKNTNTARTAQDLPMQMILFGIVAMILIIWVVPAIPVTLLGAAIIVVFGFFFATVSSRMVGLVGSSNNPVSGMAIATLLIATMSIKASGKTGIDGMTAAIAIGSVICIVAAIAGDTSQDLKTGYLLGATPKKQQMGEIIGVVVSGLAIGGVLYLLNAAWGYGGAEVPAPQATLMKMIVEGIMGGNLPWNLVFIGVFLAIALEILRVPVMPFAIGLYLPIYLNASIMIGGVVRMFMDRRKNVDEETKTKQTTDGTLYCAGMIAGEGLVGILLAIFAVFGINVSIGESVNFGNIGGVVLMVIMILCLLKFSLWKKSKEK</sequence>
<dbReference type="EMBL" id="QRNS01000001">
    <property type="protein sequence ID" value="RHK66171.1"/>
    <property type="molecule type" value="Genomic_DNA"/>
</dbReference>
<keyword evidence="3 6" id="KW-0812">Transmembrane</keyword>
<feature type="transmembrane region" description="Helical" evidence="6">
    <location>
        <begin position="450"/>
        <end position="471"/>
    </location>
</feature>
<dbReference type="EMBL" id="QRPD01000006">
    <property type="protein sequence ID" value="RHL87922.1"/>
    <property type="molecule type" value="Genomic_DNA"/>
</dbReference>
<comment type="caution">
    <text evidence="8">The sequence shown here is derived from an EMBL/GenBank/DDBJ whole genome shotgun (WGS) entry which is preliminary data.</text>
</comment>
<dbReference type="InterPro" id="IPR004814">
    <property type="entry name" value="Oligopep_transpt"/>
</dbReference>
<feature type="transmembrane region" description="Helical" evidence="6">
    <location>
        <begin position="282"/>
        <end position="304"/>
    </location>
</feature>
<evidence type="ECO:0000313" key="7">
    <source>
        <dbReference type="EMBL" id="RHK66171.1"/>
    </source>
</evidence>
<dbReference type="RefSeq" id="WP_005333288.1">
    <property type="nucleotide sequence ID" value="NZ_CABJBB010000001.1"/>
</dbReference>
<comment type="subcellular location">
    <subcellularLocation>
        <location evidence="1">Membrane</location>
        <topology evidence="1">Multi-pass membrane protein</topology>
    </subcellularLocation>
</comment>
<keyword evidence="2" id="KW-0813">Transport</keyword>
<evidence type="ECO:0000256" key="1">
    <source>
        <dbReference type="ARBA" id="ARBA00004141"/>
    </source>
</evidence>
<dbReference type="PANTHER" id="PTHR31645:SF0">
    <property type="entry name" value="OLIGOPEPTIDE TRANSPORTER YGL114W-RELATED"/>
    <property type="match status" value="1"/>
</dbReference>
<gene>
    <name evidence="7" type="ORF">DW054_00960</name>
    <name evidence="8" type="ORF">DWZ98_08635</name>
</gene>
<keyword evidence="4 6" id="KW-1133">Transmembrane helix</keyword>
<feature type="transmembrane region" description="Helical" evidence="6">
    <location>
        <begin position="387"/>
        <end position="405"/>
    </location>
</feature>
<accession>A0A415MZC9</accession>
<evidence type="ECO:0000256" key="2">
    <source>
        <dbReference type="ARBA" id="ARBA00022448"/>
    </source>
</evidence>
<feature type="transmembrane region" description="Helical" evidence="6">
    <location>
        <begin position="48"/>
        <end position="67"/>
    </location>
</feature>
<evidence type="ECO:0000313" key="10">
    <source>
        <dbReference type="Proteomes" id="UP000284152"/>
    </source>
</evidence>
<organism evidence="8 9">
    <name type="scientific">Dorea formicigenerans</name>
    <dbReference type="NCBI Taxonomy" id="39486"/>
    <lineage>
        <taxon>Bacteria</taxon>
        <taxon>Bacillati</taxon>
        <taxon>Bacillota</taxon>
        <taxon>Clostridia</taxon>
        <taxon>Lachnospirales</taxon>
        <taxon>Lachnospiraceae</taxon>
        <taxon>Dorea</taxon>
    </lineage>
</organism>
<dbReference type="InterPro" id="IPR045035">
    <property type="entry name" value="YSL-like"/>
</dbReference>
<feature type="transmembrane region" description="Helical" evidence="6">
    <location>
        <begin position="529"/>
        <end position="550"/>
    </location>
</feature>
<feature type="transmembrane region" description="Helical" evidence="6">
    <location>
        <begin position="229"/>
        <end position="250"/>
    </location>
</feature>
<name>A0A415MZC9_9FIRM</name>
<evidence type="ECO:0000256" key="3">
    <source>
        <dbReference type="ARBA" id="ARBA00022692"/>
    </source>
</evidence>
<evidence type="ECO:0000313" key="8">
    <source>
        <dbReference type="EMBL" id="RHL87922.1"/>
    </source>
</evidence>
<dbReference type="GO" id="GO:0035673">
    <property type="term" value="F:oligopeptide transmembrane transporter activity"/>
    <property type="evidence" value="ECO:0007669"/>
    <property type="project" value="InterPro"/>
</dbReference>
<feature type="transmembrane region" description="Helical" evidence="6">
    <location>
        <begin position="412"/>
        <end position="430"/>
    </location>
</feature>
<dbReference type="Pfam" id="PF03169">
    <property type="entry name" value="OPT"/>
    <property type="match status" value="1"/>
</dbReference>
<feature type="transmembrane region" description="Helical" evidence="6">
    <location>
        <begin position="117"/>
        <end position="135"/>
    </location>
</feature>
<evidence type="ECO:0000256" key="4">
    <source>
        <dbReference type="ARBA" id="ARBA00022989"/>
    </source>
</evidence>
<evidence type="ECO:0000256" key="5">
    <source>
        <dbReference type="ARBA" id="ARBA00023136"/>
    </source>
</evidence>
<feature type="transmembrane region" description="Helical" evidence="6">
    <location>
        <begin position="605"/>
        <end position="626"/>
    </location>
</feature>
<feature type="transmembrane region" description="Helical" evidence="6">
    <location>
        <begin position="88"/>
        <end position="105"/>
    </location>
</feature>
<protein>
    <submittedName>
        <fullName evidence="8">Oligopeptide transporter, OPT family</fullName>
    </submittedName>
</protein>
<dbReference type="AlphaFoldDB" id="A0A415MZC9"/>
<feature type="transmembrane region" description="Helical" evidence="6">
    <location>
        <begin position="492"/>
        <end position="517"/>
    </location>
</feature>